<dbReference type="Proteomes" id="UP001064489">
    <property type="component" value="Chromosome 3"/>
</dbReference>
<keyword evidence="2" id="KW-1185">Reference proteome</keyword>
<dbReference type="PANTHER" id="PTHR47090:SF2">
    <property type="entry name" value="PROTEIN EDS1-RELATED"/>
    <property type="match status" value="1"/>
</dbReference>
<gene>
    <name evidence="1" type="ORF">LWI28_006445</name>
</gene>
<sequence length="192" mass="21204">MSASKFIKCVTVGDGSCWQDMYAHLLHKQHIPNLDLQWRVVSVILYRQAVFFSAADKLFTSFCSVPEMAEEDFSVVEDKLEIVGGGESGVHEADQQQRHAISADPLNVFLQGFKCHCVPLAPFDSTESQLCHIRPLLNPKPTVITQESAEAAAKALYVNVMIRNASSVASNAACHMMVYTNKLLEAISSFVK</sequence>
<organism evidence="1 2">
    <name type="scientific">Acer negundo</name>
    <name type="common">Box elder</name>
    <dbReference type="NCBI Taxonomy" id="4023"/>
    <lineage>
        <taxon>Eukaryota</taxon>
        <taxon>Viridiplantae</taxon>
        <taxon>Streptophyta</taxon>
        <taxon>Embryophyta</taxon>
        <taxon>Tracheophyta</taxon>
        <taxon>Spermatophyta</taxon>
        <taxon>Magnoliopsida</taxon>
        <taxon>eudicotyledons</taxon>
        <taxon>Gunneridae</taxon>
        <taxon>Pentapetalae</taxon>
        <taxon>rosids</taxon>
        <taxon>malvids</taxon>
        <taxon>Sapindales</taxon>
        <taxon>Sapindaceae</taxon>
        <taxon>Hippocastanoideae</taxon>
        <taxon>Acereae</taxon>
        <taxon>Acer</taxon>
    </lineage>
</organism>
<name>A0AAD5J3C1_ACENE</name>
<proteinExistence type="predicted"/>
<evidence type="ECO:0000313" key="1">
    <source>
        <dbReference type="EMBL" id="KAI9185354.1"/>
    </source>
</evidence>
<evidence type="ECO:0000313" key="2">
    <source>
        <dbReference type="Proteomes" id="UP001064489"/>
    </source>
</evidence>
<dbReference type="InterPro" id="IPR044214">
    <property type="entry name" value="EDS1-like"/>
</dbReference>
<protein>
    <submittedName>
        <fullName evidence="1">Uncharacterized protein</fullName>
    </submittedName>
</protein>
<accession>A0AAD5J3C1</accession>
<reference evidence="1" key="1">
    <citation type="journal article" date="2022" name="Plant J.">
        <title>Strategies of tolerance reflected in two North American maple genomes.</title>
        <authorList>
            <person name="McEvoy S.L."/>
            <person name="Sezen U.U."/>
            <person name="Trouern-Trend A."/>
            <person name="McMahon S.M."/>
            <person name="Schaberg P.G."/>
            <person name="Yang J."/>
            <person name="Wegrzyn J.L."/>
            <person name="Swenson N.G."/>
        </authorList>
    </citation>
    <scope>NUCLEOTIDE SEQUENCE</scope>
    <source>
        <strain evidence="1">91603</strain>
    </source>
</reference>
<dbReference type="PANTHER" id="PTHR47090">
    <property type="entry name" value="PROTEIN EDS1-RELATED"/>
    <property type="match status" value="1"/>
</dbReference>
<dbReference type="GO" id="GO:0006952">
    <property type="term" value="P:defense response"/>
    <property type="evidence" value="ECO:0007669"/>
    <property type="project" value="InterPro"/>
</dbReference>
<dbReference type="EMBL" id="JAJSOW010000100">
    <property type="protein sequence ID" value="KAI9185354.1"/>
    <property type="molecule type" value="Genomic_DNA"/>
</dbReference>
<dbReference type="AlphaFoldDB" id="A0AAD5J3C1"/>
<comment type="caution">
    <text evidence="1">The sequence shown here is derived from an EMBL/GenBank/DDBJ whole genome shotgun (WGS) entry which is preliminary data.</text>
</comment>
<reference evidence="1" key="2">
    <citation type="submission" date="2023-02" db="EMBL/GenBank/DDBJ databases">
        <authorList>
            <person name="Swenson N.G."/>
            <person name="Wegrzyn J.L."/>
            <person name="Mcevoy S.L."/>
        </authorList>
    </citation>
    <scope>NUCLEOTIDE SEQUENCE</scope>
    <source>
        <strain evidence="1">91603</strain>
        <tissue evidence="1">Leaf</tissue>
    </source>
</reference>